<reference evidence="2 3" key="1">
    <citation type="journal article" date="2016" name="Nat. Commun.">
        <title>Thousands of microbial genomes shed light on interconnected biogeochemical processes in an aquifer system.</title>
        <authorList>
            <person name="Anantharaman K."/>
            <person name="Brown C.T."/>
            <person name="Hug L.A."/>
            <person name="Sharon I."/>
            <person name="Castelle C.J."/>
            <person name="Probst A.J."/>
            <person name="Thomas B.C."/>
            <person name="Singh A."/>
            <person name="Wilkins M.J."/>
            <person name="Karaoz U."/>
            <person name="Brodie E.L."/>
            <person name="Williams K.H."/>
            <person name="Hubbard S.S."/>
            <person name="Banfield J.F."/>
        </authorList>
    </citation>
    <scope>NUCLEOTIDE SEQUENCE [LARGE SCALE GENOMIC DNA]</scope>
</reference>
<gene>
    <name evidence="2" type="ORF">A2719_05075</name>
</gene>
<protein>
    <submittedName>
        <fullName evidence="2">Uncharacterized protein</fullName>
    </submittedName>
</protein>
<evidence type="ECO:0000313" key="2">
    <source>
        <dbReference type="EMBL" id="OGZ44472.1"/>
    </source>
</evidence>
<keyword evidence="1" id="KW-0812">Transmembrane</keyword>
<dbReference type="AlphaFoldDB" id="A0A1G2G3A8"/>
<accession>A0A1G2G3A8</accession>
<organism evidence="2 3">
    <name type="scientific">Candidatus Ryanbacteria bacterium RIFCSPHIGHO2_01_FULL_45_22</name>
    <dbReference type="NCBI Taxonomy" id="1802114"/>
    <lineage>
        <taxon>Bacteria</taxon>
        <taxon>Candidatus Ryaniibacteriota</taxon>
    </lineage>
</organism>
<evidence type="ECO:0000256" key="1">
    <source>
        <dbReference type="SAM" id="Phobius"/>
    </source>
</evidence>
<dbReference type="EMBL" id="MHNK01000002">
    <property type="protein sequence ID" value="OGZ44472.1"/>
    <property type="molecule type" value="Genomic_DNA"/>
</dbReference>
<name>A0A1G2G3A8_9BACT</name>
<proteinExistence type="predicted"/>
<dbReference type="STRING" id="1802114.A2719_05075"/>
<keyword evidence="1" id="KW-1133">Transmembrane helix</keyword>
<feature type="transmembrane region" description="Helical" evidence="1">
    <location>
        <begin position="59"/>
        <end position="81"/>
    </location>
</feature>
<keyword evidence="1" id="KW-0472">Membrane</keyword>
<comment type="caution">
    <text evidence="2">The sequence shown here is derived from an EMBL/GenBank/DDBJ whole genome shotgun (WGS) entry which is preliminary data.</text>
</comment>
<feature type="transmembrane region" description="Helical" evidence="1">
    <location>
        <begin position="20"/>
        <end position="47"/>
    </location>
</feature>
<dbReference type="Proteomes" id="UP000177480">
    <property type="component" value="Unassembled WGS sequence"/>
</dbReference>
<evidence type="ECO:0000313" key="3">
    <source>
        <dbReference type="Proteomes" id="UP000177480"/>
    </source>
</evidence>
<sequence length="96" mass="10738">MNDVNPAQLFVSFTASVTGFFANTLFPFLALLSVIVFLWGIVTSITAKTDDQRTEGKRFMAYGFIGFMIFTVLWGLFYFSLAPEIVPTNPAILQKN</sequence>